<evidence type="ECO:0000259" key="6">
    <source>
        <dbReference type="PROSITE" id="PS51007"/>
    </source>
</evidence>
<evidence type="ECO:0000256" key="1">
    <source>
        <dbReference type="ARBA" id="ARBA00022617"/>
    </source>
</evidence>
<dbReference type="SUPFAM" id="SSF46626">
    <property type="entry name" value="Cytochrome c"/>
    <property type="match status" value="1"/>
</dbReference>
<sequence>MLLLSLTLAACGGGSSSSTPQPSGSAAQTESGTAAQDPEALAAEIGPVKQVSLGEQIDAALAQQGEQLFNTYCTACHRLDERFIGPALRDVTKRRGPVYIMNVMLNPNGMIQRHPVMKQLVQEYGTMMTDMALSEEQARAILEYLRQVAENQ</sequence>
<feature type="domain" description="Cytochrome c" evidence="6">
    <location>
        <begin position="60"/>
        <end position="149"/>
    </location>
</feature>
<dbReference type="Gene3D" id="1.10.760.10">
    <property type="entry name" value="Cytochrome c-like domain"/>
    <property type="match status" value="1"/>
</dbReference>
<feature type="compositionally biased region" description="Low complexity" evidence="5">
    <location>
        <begin position="16"/>
        <end position="28"/>
    </location>
</feature>
<dbReference type="Pfam" id="PF00034">
    <property type="entry name" value="Cytochrom_C"/>
    <property type="match status" value="1"/>
</dbReference>
<dbReference type="PROSITE" id="PS51007">
    <property type="entry name" value="CYTC"/>
    <property type="match status" value="1"/>
</dbReference>
<accession>B3FQS5</accession>
<dbReference type="PDBsum" id="6CUK"/>
<evidence type="ECO:0000256" key="5">
    <source>
        <dbReference type="SAM" id="MobiDB-lite"/>
    </source>
</evidence>
<dbReference type="PDB" id="6CUN">
    <property type="method" value="X-ray"/>
    <property type="resolution" value="1.29 A"/>
    <property type="chains" value="A=36-152"/>
</dbReference>
<feature type="binding site" evidence="8 9">
    <location>
        <position position="77"/>
    </location>
    <ligand>
        <name>heme c</name>
        <dbReference type="ChEBI" id="CHEBI:61717"/>
        <note>axial binding residue</note>
    </ligand>
    <ligandPart>
        <name>Fe</name>
        <dbReference type="ChEBI" id="CHEBI:18248"/>
    </ligandPart>
</feature>
<reference evidence="9 10" key="2">
    <citation type="journal article" date="2018" name="Proc. Natl. Acad. Sci. U.S.A.">
        <title>Catalytic iron-carbene intermediate revealed in a cytochrome &lt;i&gt;c&lt;/i&gt; carbene transferase.</title>
        <authorList>
            <person name="Lewis R.D."/>
            <person name="Garcia-Borras M."/>
            <person name="Chalkley M.J."/>
            <person name="Buller A.R."/>
            <person name="Houk K.N."/>
            <person name="Kan S.B.J."/>
            <person name="Arnold F.H."/>
        </authorList>
    </citation>
    <scope>X-RAY CRYSTALLOGRAPHY (1.29 ANGSTROMS) OF 36-152 IN COMPLEX WITH HEME C</scope>
</reference>
<dbReference type="InterPro" id="IPR036909">
    <property type="entry name" value="Cyt_c-like_dom_sf"/>
</dbReference>
<name>B3FQS5_RHOMR</name>
<feature type="binding site" evidence="8 9">
    <location>
        <position position="95"/>
    </location>
    <ligand>
        <name>heme c</name>
        <dbReference type="ChEBI" id="CHEBI:61717"/>
    </ligand>
</feature>
<evidence type="ECO:0007829" key="8">
    <source>
        <dbReference type="PDB" id="3CP5"/>
    </source>
</evidence>
<dbReference type="PDB" id="6CUK">
    <property type="method" value="X-ray"/>
    <property type="resolution" value="1.47 A"/>
    <property type="chains" value="A=36-152"/>
</dbReference>
<proteinExistence type="evidence at protein level"/>
<evidence type="ECO:0000256" key="3">
    <source>
        <dbReference type="ARBA" id="ARBA00023004"/>
    </source>
</evidence>
<dbReference type="SMR" id="B3FQS5"/>
<keyword evidence="1 4" id="KW-0349">Heme</keyword>
<dbReference type="GO" id="GO:0020037">
    <property type="term" value="F:heme binding"/>
    <property type="evidence" value="ECO:0007669"/>
    <property type="project" value="InterPro"/>
</dbReference>
<keyword evidence="2 4" id="KW-0479">Metal-binding</keyword>
<feature type="binding site" evidence="8 9">
    <location>
        <position position="99"/>
    </location>
    <ligand>
        <name>heme c</name>
        <dbReference type="ChEBI" id="CHEBI:61717"/>
    </ligand>
</feature>
<evidence type="ECO:0000256" key="4">
    <source>
        <dbReference type="PROSITE-ProRule" id="PRU00433"/>
    </source>
</evidence>
<evidence type="ECO:0000256" key="2">
    <source>
        <dbReference type="ARBA" id="ARBA00022723"/>
    </source>
</evidence>
<gene>
    <name evidence="7" type="primary">cytC</name>
</gene>
<organism evidence="7">
    <name type="scientific">Rhodothermus marinus</name>
    <name type="common">Rhodothermus obamensis</name>
    <dbReference type="NCBI Taxonomy" id="29549"/>
    <lineage>
        <taxon>Bacteria</taxon>
        <taxon>Pseudomonadati</taxon>
        <taxon>Rhodothermota</taxon>
        <taxon>Rhodothermia</taxon>
        <taxon>Rhodothermales</taxon>
        <taxon>Rhodothermaceae</taxon>
        <taxon>Rhodothermus</taxon>
    </lineage>
</organism>
<dbReference type="PDBsum" id="6CUN"/>
<evidence type="ECO:0007829" key="10">
    <source>
        <dbReference type="PDB" id="6CUN"/>
    </source>
</evidence>
<evidence type="ECO:0007829" key="9">
    <source>
        <dbReference type="PDB" id="6CUK"/>
    </source>
</evidence>
<feature type="region of interest" description="Disordered" evidence="5">
    <location>
        <begin position="12"/>
        <end position="37"/>
    </location>
</feature>
<dbReference type="InterPro" id="IPR009056">
    <property type="entry name" value="Cyt_c-like_dom"/>
</dbReference>
<feature type="binding site" evidence="8 9">
    <location>
        <position position="76"/>
    </location>
    <ligand>
        <name>heme c</name>
        <dbReference type="ChEBI" id="CHEBI:61717"/>
        <note>covalent</note>
    </ligand>
</feature>
<reference evidence="7 8" key="1">
    <citation type="journal article" date="2008" name="Biochemistry">
        <title>A novel type of monoheme cytochrome c: biochemical and structural characterization at 1.23 A resolution of rhodothermus marinus cytochrome c.</title>
        <authorList>
            <person name="Stelter M."/>
            <person name="Melo A.M."/>
            <person name="Pereira M.M."/>
            <person name="Gomes C.M."/>
            <person name="Hreggvidsson G.O."/>
            <person name="Hjorleifsdottir S."/>
            <person name="Saraiva L.M."/>
            <person name="Teixeira M."/>
            <person name="Archer M."/>
        </authorList>
    </citation>
    <scope>NUCLEOTIDE SEQUENCE</scope>
</reference>
<feature type="binding site" evidence="8">
    <location>
        <position position="128"/>
    </location>
    <ligand>
        <name>heme c</name>
        <dbReference type="ChEBI" id="CHEBI:61717"/>
        <note>axial binding residue</note>
    </ligand>
    <ligandPart>
        <name>Fe</name>
        <dbReference type="ChEBI" id="CHEBI:18248"/>
    </ligandPart>
</feature>
<dbReference type="EMBL" id="EU361735">
    <property type="protein sequence ID" value="ACA83734.1"/>
    <property type="molecule type" value="Genomic_DNA"/>
</dbReference>
<dbReference type="PDBsum" id="3CP5"/>
<evidence type="ECO:0000313" key="7">
    <source>
        <dbReference type="EMBL" id="ACA83734.1"/>
    </source>
</evidence>
<dbReference type="GO" id="GO:0009055">
    <property type="term" value="F:electron transfer activity"/>
    <property type="evidence" value="ECO:0007669"/>
    <property type="project" value="InterPro"/>
</dbReference>
<feature type="binding site" evidence="8 9">
    <location>
        <position position="73"/>
    </location>
    <ligand>
        <name>heme c</name>
        <dbReference type="ChEBI" id="CHEBI:61717"/>
        <note>covalent</note>
    </ligand>
</feature>
<keyword evidence="8 9" id="KW-0002">3D-structure</keyword>
<protein>
    <submittedName>
        <fullName evidence="7">Cytochrome c</fullName>
    </submittedName>
</protein>
<dbReference type="EvolutionaryTrace" id="B3FQS5"/>
<feature type="binding site" evidence="8 9">
    <location>
        <position position="94"/>
    </location>
    <ligand>
        <name>heme c</name>
        <dbReference type="ChEBI" id="CHEBI:61717"/>
    </ligand>
</feature>
<dbReference type="OMA" id="EYNNAIM"/>
<dbReference type="GO" id="GO:0046872">
    <property type="term" value="F:metal ion binding"/>
    <property type="evidence" value="ECO:0007669"/>
    <property type="project" value="UniProtKB-KW"/>
</dbReference>
<keyword evidence="3 4" id="KW-0408">Iron</keyword>
<dbReference type="AlphaFoldDB" id="B3FQS5"/>
<dbReference type="PDB" id="3CP5">
    <property type="method" value="X-ray"/>
    <property type="resolution" value="1.24 A"/>
    <property type="chains" value="A=29-152"/>
</dbReference>